<proteinExistence type="evidence at transcript level"/>
<evidence type="ECO:0000256" key="1">
    <source>
        <dbReference type="ARBA" id="ARBA00004651"/>
    </source>
</evidence>
<evidence type="ECO:0000313" key="12">
    <source>
        <dbReference type="EnsemblMetazoa" id="XP_016657134.1"/>
    </source>
</evidence>
<dbReference type="EMBL" id="KX890158">
    <property type="protein sequence ID" value="AQS60745.1"/>
    <property type="molecule type" value="mRNA"/>
</dbReference>
<evidence type="ECO:0000256" key="2">
    <source>
        <dbReference type="ARBA" id="ARBA00022475"/>
    </source>
</evidence>
<keyword evidence="3 10" id="KW-0716">Sensory transduction</keyword>
<comment type="subcellular location">
    <subcellularLocation>
        <location evidence="1 10">Cell membrane</location>
        <topology evidence="1 10">Multi-pass membrane protein</topology>
    </subcellularLocation>
</comment>
<comment type="caution">
    <text evidence="10">Lacks conserved residue(s) required for the propagation of feature annotation.</text>
</comment>
<sequence length="369" mass="42578">MAHIVDIFFQNMGCSHDHGYGMVFFNCCELAITLFFTVSTYPTIADPTQNLSIRLYGVLCLLIEAHIFAFIAVRIYHQSQHRDMYQHLHGVEIPENYRRKIATVIKHHFIISNVFVAVSVLYTISLDWVRIGDPFTFPFIDVLPIKTTNVTVYVCKYIVYALPVYFAHLETCFLNVTFMFSVGIVKRHFQILNDQVEEAIVNEDEQKLKIAIKHHQQVLKYFEDMKTVYEKPILMTIEFCGLYVGLTSCFVIQVIQGFIHQIILGLCIVSSIACLMTIIIYCIYASNMYALHNGILNALFEHRSCYSRNKSFKRIILIMMTRATIPLEIKAGSVFTINLNLLVKILKFAYTVFNVLLSSINRQFKETAI</sequence>
<feature type="transmembrane region" description="Helical" evidence="10">
    <location>
        <begin position="233"/>
        <end position="256"/>
    </location>
</feature>
<dbReference type="Proteomes" id="UP000007819">
    <property type="component" value="Chromosome A2"/>
</dbReference>
<dbReference type="GO" id="GO:0005549">
    <property type="term" value="F:odorant binding"/>
    <property type="evidence" value="ECO:0007669"/>
    <property type="project" value="InterPro"/>
</dbReference>
<dbReference type="KEGG" id="api:107882767"/>
<evidence type="ECO:0000313" key="13">
    <source>
        <dbReference type="Proteomes" id="UP000007819"/>
    </source>
</evidence>
<dbReference type="EnsemblMetazoa" id="XM_016801645.2">
    <property type="protein sequence ID" value="XP_016657134.1"/>
    <property type="gene ID" value="LOC107882767"/>
</dbReference>
<evidence type="ECO:0000256" key="3">
    <source>
        <dbReference type="ARBA" id="ARBA00022606"/>
    </source>
</evidence>
<organism evidence="11">
    <name type="scientific">Acyrthosiphon pisum</name>
    <name type="common">Pea aphid</name>
    <dbReference type="NCBI Taxonomy" id="7029"/>
    <lineage>
        <taxon>Eukaryota</taxon>
        <taxon>Metazoa</taxon>
        <taxon>Ecdysozoa</taxon>
        <taxon>Arthropoda</taxon>
        <taxon>Hexapoda</taxon>
        <taxon>Insecta</taxon>
        <taxon>Pterygota</taxon>
        <taxon>Neoptera</taxon>
        <taxon>Paraneoptera</taxon>
        <taxon>Hemiptera</taxon>
        <taxon>Sternorrhyncha</taxon>
        <taxon>Aphidomorpha</taxon>
        <taxon>Aphidoidea</taxon>
        <taxon>Aphididae</taxon>
        <taxon>Macrosiphini</taxon>
        <taxon>Acyrthosiphon</taxon>
    </lineage>
</organism>
<reference evidence="12" key="3">
    <citation type="submission" date="2022-06" db="UniProtKB">
        <authorList>
            <consortium name="EnsemblMetazoa"/>
        </authorList>
    </citation>
    <scope>IDENTIFICATION</scope>
</reference>
<feature type="transmembrane region" description="Helical" evidence="10">
    <location>
        <begin position="53"/>
        <end position="76"/>
    </location>
</feature>
<name>A0A1S6J138_ACYPI</name>
<keyword evidence="6 10" id="KW-1133">Transmembrane helix</keyword>
<dbReference type="OrthoDB" id="6597368at2759"/>
<comment type="similarity">
    <text evidence="10">Belongs to the insect chemoreceptor superfamily. Heteromeric odorant receptor channel (TC 1.A.69) family.</text>
</comment>
<feature type="transmembrane region" description="Helical" evidence="10">
    <location>
        <begin position="157"/>
        <end position="185"/>
    </location>
</feature>
<dbReference type="GO" id="GO:0004984">
    <property type="term" value="F:olfactory receptor activity"/>
    <property type="evidence" value="ECO:0007669"/>
    <property type="project" value="InterPro"/>
</dbReference>
<reference evidence="13" key="1">
    <citation type="submission" date="2010-06" db="EMBL/GenBank/DDBJ databases">
        <authorList>
            <person name="Jiang H."/>
            <person name="Abraham K."/>
            <person name="Ali S."/>
            <person name="Alsbrooks S.L."/>
            <person name="Anim B.N."/>
            <person name="Anosike U.S."/>
            <person name="Attaway T."/>
            <person name="Bandaranaike D.P."/>
            <person name="Battles P.K."/>
            <person name="Bell S.N."/>
            <person name="Bell A.V."/>
            <person name="Beltran B."/>
            <person name="Bickham C."/>
            <person name="Bustamante Y."/>
            <person name="Caleb T."/>
            <person name="Canada A."/>
            <person name="Cardenas V."/>
            <person name="Carter K."/>
            <person name="Chacko J."/>
            <person name="Chandrabose M.N."/>
            <person name="Chavez D."/>
            <person name="Chavez A."/>
            <person name="Chen L."/>
            <person name="Chu H.-S."/>
            <person name="Claassen K.J."/>
            <person name="Cockrell R."/>
            <person name="Collins M."/>
            <person name="Cooper J.A."/>
            <person name="Cree A."/>
            <person name="Curry S.M."/>
            <person name="Da Y."/>
            <person name="Dao M.D."/>
            <person name="Das B."/>
            <person name="Davila M.-L."/>
            <person name="Davy-Carroll L."/>
            <person name="Denson S."/>
            <person name="Dinh H."/>
            <person name="Ebong V.E."/>
            <person name="Edwards J.R."/>
            <person name="Egan A."/>
            <person name="El-Daye J."/>
            <person name="Escobedo L."/>
            <person name="Fernandez S."/>
            <person name="Fernando P.R."/>
            <person name="Flagg N."/>
            <person name="Forbes L.D."/>
            <person name="Fowler R.G."/>
            <person name="Fu Q."/>
            <person name="Gabisi R.A."/>
            <person name="Ganer J."/>
            <person name="Garbino Pronczuk A."/>
            <person name="Garcia R.M."/>
            <person name="Garner T."/>
            <person name="Garrett T.E."/>
            <person name="Gonzalez D.A."/>
            <person name="Hamid H."/>
            <person name="Hawkins E.S."/>
            <person name="Hirani K."/>
            <person name="Hogues M.E."/>
            <person name="Hollins B."/>
            <person name="Hsiao C.-H."/>
            <person name="Jabil R."/>
            <person name="James M.L."/>
            <person name="Jhangiani S.N."/>
            <person name="Johnson B."/>
            <person name="Johnson Q."/>
            <person name="Joshi V."/>
            <person name="Kalu J.B."/>
            <person name="Kam C."/>
            <person name="Kashfia A."/>
            <person name="Keebler J."/>
            <person name="Kisamo H."/>
            <person name="Kovar C.L."/>
            <person name="Lago L.A."/>
            <person name="Lai C.-Y."/>
            <person name="Laidlaw J."/>
            <person name="Lara F."/>
            <person name="Le T.-K."/>
            <person name="Lee S.L."/>
            <person name="Legall F.H."/>
            <person name="Lemon S.J."/>
            <person name="Lewis L.R."/>
            <person name="Li B."/>
            <person name="Liu Y."/>
            <person name="Liu Y.-S."/>
            <person name="Lopez J."/>
            <person name="Lozado R.J."/>
            <person name="Lu J."/>
            <person name="Madu R.C."/>
            <person name="Maheshwari M."/>
            <person name="Maheshwari R."/>
            <person name="Malloy K."/>
            <person name="Martinez E."/>
            <person name="Mathew T."/>
            <person name="Mercado I.C."/>
            <person name="Mercado C."/>
            <person name="Meyer B."/>
            <person name="Montgomery K."/>
            <person name="Morgan M.B."/>
            <person name="Munidasa M."/>
            <person name="Nazareth L.V."/>
            <person name="Nelson J."/>
            <person name="Ng B.M."/>
            <person name="Nguyen N.B."/>
            <person name="Nguyen P.Q."/>
            <person name="Nguyen T."/>
            <person name="Obregon M."/>
            <person name="Okwuonu G.O."/>
            <person name="Onwere C.G."/>
            <person name="Orozco G."/>
            <person name="Parra A."/>
            <person name="Patel S."/>
            <person name="Patil S."/>
            <person name="Perez A."/>
            <person name="Perez Y."/>
            <person name="Pham C."/>
            <person name="Primus E.L."/>
            <person name="Pu L.-L."/>
            <person name="Puazo M."/>
            <person name="Qin X."/>
            <person name="Quiroz J.B."/>
            <person name="Reese J."/>
            <person name="Richards S."/>
            <person name="Rives C.M."/>
            <person name="Robberts R."/>
            <person name="Ruiz S.J."/>
            <person name="Ruiz M.J."/>
            <person name="Santibanez J."/>
            <person name="Schneider B.W."/>
            <person name="Sisson I."/>
            <person name="Smith M."/>
            <person name="Sodergren E."/>
            <person name="Song X.-Z."/>
            <person name="Song B.B."/>
            <person name="Summersgill H."/>
            <person name="Thelus R."/>
            <person name="Thornton R.D."/>
            <person name="Trejos Z.Y."/>
            <person name="Usmani K."/>
            <person name="Vattathil S."/>
            <person name="Villasana D."/>
            <person name="Walker D.L."/>
            <person name="Wang S."/>
            <person name="Wang K."/>
            <person name="White C.S."/>
            <person name="Williams A.C."/>
            <person name="Williamson J."/>
            <person name="Wilson K."/>
            <person name="Woghiren I.O."/>
            <person name="Woodworth J.R."/>
            <person name="Worley K.C."/>
            <person name="Wright R.A."/>
            <person name="Wu W."/>
            <person name="Young L."/>
            <person name="Zhang L."/>
            <person name="Zhang J."/>
            <person name="Zhu Y."/>
            <person name="Muzny D.M."/>
            <person name="Weinstock G."/>
            <person name="Gibbs R.A."/>
        </authorList>
    </citation>
    <scope>NUCLEOTIDE SEQUENCE [LARGE SCALE GENOMIC DNA]</scope>
    <source>
        <strain evidence="13">LSR1</strain>
    </source>
</reference>
<evidence type="ECO:0000313" key="11">
    <source>
        <dbReference type="EMBL" id="AQS60745.1"/>
    </source>
</evidence>
<keyword evidence="8 10" id="KW-0675">Receptor</keyword>
<evidence type="ECO:0000256" key="4">
    <source>
        <dbReference type="ARBA" id="ARBA00022692"/>
    </source>
</evidence>
<reference evidence="11" key="2">
    <citation type="journal article" date="2017" name="Curr. Biol.">
        <title>Molecular Basis of Alarm Pheromone Detection in Aphids.</title>
        <authorList>
            <person name="Zhang R."/>
            <person name="Wang B."/>
            <person name="Grossi G."/>
            <person name="Falabella P."/>
            <person name="Liu Y."/>
            <person name="Yan S."/>
            <person name="Lu J."/>
            <person name="Xi J."/>
            <person name="Wang G."/>
        </authorList>
    </citation>
    <scope>NUCLEOTIDE SEQUENCE</scope>
    <source>
        <tissue evidence="11">Antenna</tissue>
    </source>
</reference>
<evidence type="ECO:0000256" key="7">
    <source>
        <dbReference type="ARBA" id="ARBA00023136"/>
    </source>
</evidence>
<evidence type="ECO:0000256" key="9">
    <source>
        <dbReference type="ARBA" id="ARBA00023224"/>
    </source>
</evidence>
<accession>A0A1S6J138</accession>
<evidence type="ECO:0000256" key="5">
    <source>
        <dbReference type="ARBA" id="ARBA00022725"/>
    </source>
</evidence>
<evidence type="ECO:0000256" key="8">
    <source>
        <dbReference type="ARBA" id="ARBA00023170"/>
    </source>
</evidence>
<dbReference type="GeneID" id="107882767"/>
<feature type="transmembrane region" description="Helical" evidence="10">
    <location>
        <begin position="20"/>
        <end position="41"/>
    </location>
</feature>
<evidence type="ECO:0000256" key="10">
    <source>
        <dbReference type="RuleBase" id="RU351113"/>
    </source>
</evidence>
<gene>
    <name evidence="11" type="primary">OR10</name>
    <name evidence="12" type="synonym">107882767</name>
</gene>
<dbReference type="GO" id="GO:0005886">
    <property type="term" value="C:plasma membrane"/>
    <property type="evidence" value="ECO:0007669"/>
    <property type="project" value="UniProtKB-SubCell"/>
</dbReference>
<feature type="transmembrane region" description="Helical" evidence="10">
    <location>
        <begin position="108"/>
        <end position="129"/>
    </location>
</feature>
<dbReference type="PANTHER" id="PTHR21137">
    <property type="entry name" value="ODORANT RECEPTOR"/>
    <property type="match status" value="1"/>
</dbReference>
<keyword evidence="5 10" id="KW-0552">Olfaction</keyword>
<keyword evidence="7 10" id="KW-0472">Membrane</keyword>
<dbReference type="GO" id="GO:0007165">
    <property type="term" value="P:signal transduction"/>
    <property type="evidence" value="ECO:0007669"/>
    <property type="project" value="UniProtKB-KW"/>
</dbReference>
<dbReference type="PANTHER" id="PTHR21137:SF35">
    <property type="entry name" value="ODORANT RECEPTOR 19A-RELATED"/>
    <property type="match status" value="1"/>
</dbReference>
<evidence type="ECO:0000256" key="6">
    <source>
        <dbReference type="ARBA" id="ARBA00022989"/>
    </source>
</evidence>
<dbReference type="AlphaFoldDB" id="A0A1S6J138"/>
<keyword evidence="13" id="KW-1185">Reference proteome</keyword>
<keyword evidence="2" id="KW-1003">Cell membrane</keyword>
<keyword evidence="4 10" id="KW-0812">Transmembrane</keyword>
<dbReference type="Pfam" id="PF02949">
    <property type="entry name" value="7tm_6"/>
    <property type="match status" value="1"/>
</dbReference>
<feature type="transmembrane region" description="Helical" evidence="10">
    <location>
        <begin position="262"/>
        <end position="284"/>
    </location>
</feature>
<keyword evidence="9 10" id="KW-0807">Transducer</keyword>
<dbReference type="InterPro" id="IPR004117">
    <property type="entry name" value="7tm6_olfct_rcpt"/>
</dbReference>
<protein>
    <recommendedName>
        <fullName evidence="10">Odorant receptor</fullName>
    </recommendedName>
</protein>